<dbReference type="Proteomes" id="UP000005707">
    <property type="component" value="Unassembled WGS sequence"/>
</dbReference>
<dbReference type="SMART" id="SM00710">
    <property type="entry name" value="PbH1"/>
    <property type="match status" value="10"/>
</dbReference>
<accession>U2E8C3</accession>
<dbReference type="InterPro" id="IPR013783">
    <property type="entry name" value="Ig-like_fold"/>
</dbReference>
<feature type="compositionally biased region" description="Basic and acidic residues" evidence="1">
    <location>
        <begin position="1657"/>
        <end position="1677"/>
    </location>
</feature>
<dbReference type="EMBL" id="AFNU02000015">
    <property type="protein sequence ID" value="ERJ11141.1"/>
    <property type="molecule type" value="Genomic_DNA"/>
</dbReference>
<evidence type="ECO:0000313" key="5">
    <source>
        <dbReference type="EMBL" id="ERJ11141.1"/>
    </source>
</evidence>
<feature type="transmembrane region" description="Helical" evidence="2">
    <location>
        <begin position="1567"/>
        <end position="1587"/>
    </location>
</feature>
<protein>
    <submittedName>
        <fullName evidence="5">Chitinase protein</fullName>
        <ecNumber evidence="5">3.2.1.14</ecNumber>
    </submittedName>
</protein>
<reference evidence="5 6" key="1">
    <citation type="journal article" date="2011" name="J. Bacteriol.">
        <title>Genome sequence of Haloplasma contractile, an unusual contractile bacterium from a deep-sea anoxic brine lake.</title>
        <authorList>
            <person name="Antunes A."/>
            <person name="Alam I."/>
            <person name="El Dorry H."/>
            <person name="Siam R."/>
            <person name="Robertson A."/>
            <person name="Bajic V.B."/>
            <person name="Stingl U."/>
        </authorList>
    </citation>
    <scope>NUCLEOTIDE SEQUENCE [LARGE SCALE GENOMIC DNA]</scope>
    <source>
        <strain evidence="5 6">SSD-17B</strain>
    </source>
</reference>
<dbReference type="GO" id="GO:0008843">
    <property type="term" value="F:endochitinase activity"/>
    <property type="evidence" value="ECO:0007669"/>
    <property type="project" value="UniProtKB-EC"/>
</dbReference>
<evidence type="ECO:0000313" key="6">
    <source>
        <dbReference type="Proteomes" id="UP000005707"/>
    </source>
</evidence>
<gene>
    <name evidence="5" type="ORF">HLPCO_002806</name>
</gene>
<dbReference type="Pfam" id="PF16403">
    <property type="entry name" value="Bact_surface_Ig-like"/>
    <property type="match status" value="1"/>
</dbReference>
<keyword evidence="2" id="KW-1133">Transmembrane helix</keyword>
<dbReference type="InterPro" id="IPR012334">
    <property type="entry name" value="Pectin_lyas_fold"/>
</dbReference>
<feature type="domain" description="Pesticidal crystal protein Cry22Aa Ig-like" evidence="4">
    <location>
        <begin position="1495"/>
        <end position="1555"/>
    </location>
</feature>
<evidence type="ECO:0000256" key="2">
    <source>
        <dbReference type="SAM" id="Phobius"/>
    </source>
</evidence>
<keyword evidence="2" id="KW-0812">Transmembrane</keyword>
<dbReference type="InterPro" id="IPR006626">
    <property type="entry name" value="PbH1"/>
</dbReference>
<dbReference type="eggNOG" id="COG4932">
    <property type="taxonomic scope" value="Bacteria"/>
</dbReference>
<evidence type="ECO:0000256" key="1">
    <source>
        <dbReference type="SAM" id="MobiDB-lite"/>
    </source>
</evidence>
<evidence type="ECO:0000259" key="4">
    <source>
        <dbReference type="Pfam" id="PF16403"/>
    </source>
</evidence>
<dbReference type="OrthoDB" id="1654978at2"/>
<dbReference type="InterPro" id="IPR011050">
    <property type="entry name" value="Pectin_lyase_fold/virulence"/>
</dbReference>
<sequence length="1677" mass="186545">MFRQNKVKMIGMLTLLLAISFITIDTPNVLAKSISVNASIETNEEGYSDLGTAIEAASSGDVIYLHPGVYQLPKTVLDKSLDFKRFGQGTVKIIPSNNLQEGEPWIHVTLGSKVTFDRIIFDGNSKDIATLIDASGYIEVTNSIIKNISDQYGDGVGIIVQNGGLIYENEFSQLGSMSVVITGDEQTKIIENNFIGKSSIDQLDIAILIKSQGDTVITGNHISNHAGTVSEREDQLKSSALYIENIPGDLSGTITIKENMIKDNQNALIVGSLKNNNLTIKMNNNSIINNESTITNLDTEFYIEGRMNYYGPSPAGPDGITGLVHYFPWAMSSDYKKVVNNKLDVIIVDDDYETYRDYTHVAYDPLGDDETEHYYYGVNAFSNLNEAVENAIEGSTIFVEGGVYELDQTLVIDKGVTLKGVNQDTVIVNASNLKNHGIYIANENVGEVELSGFTLIGTNTNHSGIYAFGTRQLNLHHILIQEFLKNGIELNAVRDATMNNLTSINNGKNGIEIANSRYVTIDRVTTSLNGFRGLGVIREDATFYGIDKPDYITVKHIEALEGGIYLENNSVDNDSISYRITEDDPQASVTILSDEIEYAYHGFHIDDAYHTIFLKNENETQPYLNNSHYTSIYLKNLVANRFTVTDDMDIMDTLNEAKSGDEIFLSPGVHYIPKVTIDRAITFRGASSGESILKLYEHTDLGEAYIEVVKAGVSFHSITFDGSTTNIYTAVNATDAVSVIDSFFKGIRFGDLFGTAIQVKSGGVIKGNRFESIGRTGILVDSPVGTITKLLNNTYIGKNEGTWLDYGIDVRQFGELLIEGNSFNECIGMIDSVHSSGIKFSASEFVGTVLHTIQYNSFNGNTNAIVITENVPSDVKLNIHYNVFSHQKKNLVNDSQALVNATLNYYGTGAKQPDPKTMVGDVNYFPWVSDATYHTPVNDSIRVLIVDQVLGNSSNYDLVRYDTNNDGEDEDYYVGVNAFSTVKDAVHHTQNGSKVFMIGGTYAIENHILIENEIQLLGIENQTVSLDYNNQSSIKIKASNIVISNITFKSKNGFFTPILIDLYDGMSLPHIKANKFKDGASIAFVLNNQTLQPSFIENLISNNDVTSYSYLLTDSDTLKEQPVYKIYPTFSEGFNAADLGDRMVFKEGPSSEEEEIRIGELIDSFLSEFILTHDQQVIDLRGKINTDTIQYHYKLNDDEWKLYQDDFVISTAGLNTLEIEARDEDGDSLTVYEGTIVIISHAPDLSNLNDLTVQVNHIIDYIFMQDSLRGMSYIDEIIVDDEKVELTEVGSYDVTYTVRDLLGNEQSATITVNVVDPLAPTISVTHLVLNSSDFQDISIVDNERIIELLELNTYIKDNYDEAPTIYVEQLDLGVNFSKLGVYSIKGIATDSSGNVTEQMIKVIVTDQTEPEVTFKQDSFELFTENIDWLSYCNVSDDYFSRDQLEVRLINSTVNINKVGSYQLTIGATDPLGNTLEKTIDIQIVDTKAPNINGLKKEQIIKVGDEFDPIGHLTFVDEGTEDLSEYIEVFGDYDVNEPGEYTITILVQDESGNYTIQTYMLIVEQNTWKVILMGAGGFLALIAVIIILQALRSRNERKEEVLLDRESNPNLEDAGTTEMSTLNQDEANIDYYDETPTFGETENASYTVDHDNEEPLYNDEHDSDKEKDTDNDDHGYKL</sequence>
<dbReference type="RefSeq" id="WP_008824459.1">
    <property type="nucleotide sequence ID" value="NZ_AFNU02000015.1"/>
</dbReference>
<feature type="compositionally biased region" description="Polar residues" evidence="1">
    <location>
        <begin position="1616"/>
        <end position="1625"/>
    </location>
</feature>
<name>U2E8C3_9MOLU</name>
<dbReference type="SUPFAM" id="SSF51126">
    <property type="entry name" value="Pectin lyase-like"/>
    <property type="match status" value="4"/>
</dbReference>
<feature type="region of interest" description="Disordered" evidence="1">
    <location>
        <begin position="1598"/>
        <end position="1677"/>
    </location>
</feature>
<dbReference type="InParanoid" id="U2E8C3"/>
<dbReference type="InterPro" id="IPR032179">
    <property type="entry name" value="Cry22Aa_Ig-like"/>
</dbReference>
<comment type="caution">
    <text evidence="5">The sequence shown here is derived from an EMBL/GenBank/DDBJ whole genome shotgun (WGS) entry which is preliminary data.</text>
</comment>
<proteinExistence type="predicted"/>
<keyword evidence="2" id="KW-0472">Membrane</keyword>
<dbReference type="EC" id="3.2.1.14" evidence="5"/>
<dbReference type="STRING" id="1033810.HLPCO_002806"/>
<dbReference type="Gene3D" id="2.60.40.10">
    <property type="entry name" value="Immunoglobulins"/>
    <property type="match status" value="2"/>
</dbReference>
<keyword evidence="5" id="KW-0326">Glycosidase</keyword>
<dbReference type="InterPro" id="IPR039448">
    <property type="entry name" value="Beta_helix"/>
</dbReference>
<organism evidence="5 6">
    <name type="scientific">Haloplasma contractile SSD-17B</name>
    <dbReference type="NCBI Taxonomy" id="1033810"/>
    <lineage>
        <taxon>Bacteria</taxon>
        <taxon>Bacillati</taxon>
        <taxon>Mycoplasmatota</taxon>
        <taxon>Mollicutes</taxon>
        <taxon>Haloplasmatales</taxon>
        <taxon>Haloplasmataceae</taxon>
        <taxon>Haloplasma</taxon>
    </lineage>
</organism>
<keyword evidence="5" id="KW-0378">Hydrolase</keyword>
<evidence type="ECO:0000259" key="3">
    <source>
        <dbReference type="Pfam" id="PF13229"/>
    </source>
</evidence>
<feature type="domain" description="Right handed beta helix" evidence="3">
    <location>
        <begin position="132"/>
        <end position="297"/>
    </location>
</feature>
<dbReference type="Gene3D" id="2.160.20.10">
    <property type="entry name" value="Single-stranded right-handed beta-helix, Pectin lyase-like"/>
    <property type="match status" value="4"/>
</dbReference>
<keyword evidence="6" id="KW-1185">Reference proteome</keyword>
<dbReference type="Pfam" id="PF13229">
    <property type="entry name" value="Beta_helix"/>
    <property type="match status" value="1"/>
</dbReference>
<reference evidence="5 6" key="2">
    <citation type="journal article" date="2013" name="PLoS ONE">
        <title>INDIGO - INtegrated Data Warehouse of MIcrobial GenOmes with Examples from the Red Sea Extremophiles.</title>
        <authorList>
            <person name="Alam I."/>
            <person name="Antunes A."/>
            <person name="Kamau A.A."/>
            <person name="Ba Alawi W."/>
            <person name="Kalkatawi M."/>
            <person name="Stingl U."/>
            <person name="Bajic V.B."/>
        </authorList>
    </citation>
    <scope>NUCLEOTIDE SEQUENCE [LARGE SCALE GENOMIC DNA]</scope>
    <source>
        <strain evidence="5 6">SSD-17B</strain>
    </source>
</reference>